<accession>A0A2P2J9H4</accession>
<evidence type="ECO:0000313" key="1">
    <source>
        <dbReference type="EMBL" id="MBW90118.1"/>
    </source>
</evidence>
<dbReference type="AlphaFoldDB" id="A0A2P2J9H4"/>
<reference evidence="1" key="1">
    <citation type="submission" date="2018-02" db="EMBL/GenBank/DDBJ databases">
        <title>Rhizophora mucronata_Transcriptome.</title>
        <authorList>
            <person name="Meera S.P."/>
            <person name="Sreeshan A."/>
            <person name="Augustine A."/>
        </authorList>
    </citation>
    <scope>NUCLEOTIDE SEQUENCE</scope>
    <source>
        <tissue evidence="1">Leaf</tissue>
    </source>
</reference>
<proteinExistence type="predicted"/>
<organism evidence="1">
    <name type="scientific">Rhizophora mucronata</name>
    <name type="common">Asiatic mangrove</name>
    <dbReference type="NCBI Taxonomy" id="61149"/>
    <lineage>
        <taxon>Eukaryota</taxon>
        <taxon>Viridiplantae</taxon>
        <taxon>Streptophyta</taxon>
        <taxon>Embryophyta</taxon>
        <taxon>Tracheophyta</taxon>
        <taxon>Spermatophyta</taxon>
        <taxon>Magnoliopsida</taxon>
        <taxon>eudicotyledons</taxon>
        <taxon>Gunneridae</taxon>
        <taxon>Pentapetalae</taxon>
        <taxon>rosids</taxon>
        <taxon>fabids</taxon>
        <taxon>Malpighiales</taxon>
        <taxon>Rhizophoraceae</taxon>
        <taxon>Rhizophora</taxon>
    </lineage>
</organism>
<name>A0A2P2J9H4_RHIMU</name>
<sequence length="48" mass="5689">MMSKIPDPQHLCLIRSYCCSYLIGFKRRTRMGSSLSLWTQKSFQTTMR</sequence>
<protein>
    <submittedName>
        <fullName evidence="1">Uncharacterized protein</fullName>
    </submittedName>
</protein>
<dbReference type="EMBL" id="GGEC01009635">
    <property type="protein sequence ID" value="MBW90118.1"/>
    <property type="molecule type" value="Transcribed_RNA"/>
</dbReference>